<dbReference type="GO" id="GO:0004803">
    <property type="term" value="F:transposase activity"/>
    <property type="evidence" value="ECO:0007669"/>
    <property type="project" value="InterPro"/>
</dbReference>
<gene>
    <name evidence="2" type="ORF">A3D01_00045</name>
</gene>
<protein>
    <recommendedName>
        <fullName evidence="1">Transposase IS200-like domain-containing protein</fullName>
    </recommendedName>
</protein>
<dbReference type="SUPFAM" id="SSF143422">
    <property type="entry name" value="Transposase IS200-like"/>
    <property type="match status" value="1"/>
</dbReference>
<dbReference type="Proteomes" id="UP000177169">
    <property type="component" value="Unassembled WGS sequence"/>
</dbReference>
<evidence type="ECO:0000313" key="2">
    <source>
        <dbReference type="EMBL" id="OGM34108.1"/>
    </source>
</evidence>
<dbReference type="EMBL" id="MGGR01000009">
    <property type="protein sequence ID" value="OGM34108.1"/>
    <property type="molecule type" value="Genomic_DNA"/>
</dbReference>
<accession>A0A1F7Z5B7</accession>
<dbReference type="GO" id="GO:0006313">
    <property type="term" value="P:DNA transposition"/>
    <property type="evidence" value="ECO:0007669"/>
    <property type="project" value="InterPro"/>
</dbReference>
<organism evidence="2 3">
    <name type="scientific">Candidatus Woesebacteria bacterium RIFCSPHIGHO2_02_FULL_39_13</name>
    <dbReference type="NCBI Taxonomy" id="1802505"/>
    <lineage>
        <taxon>Bacteria</taxon>
        <taxon>Candidatus Woeseibacteriota</taxon>
    </lineage>
</organism>
<sequence>MPQKNTVKISVENSFYHIYNRGVEKRIIFENEQDYRVFLHYLKEALSPPLKKEDLPKDKVHVQGVSFDRPKRQSKNLHNKIELIAYCLMSNHFHLLIKQVEKGSMETLMRSLLTRYSMYFNKKYKRVGTLFQGTYKASLIDNDRYLLHLTRYIHLNPIETTSDVSRWYSSYANYLGIKKSNWLNPKLILSFFERAKIPELKRVNSYEKFVEDFKKDSAEILGEHTLE</sequence>
<dbReference type="PANTHER" id="PTHR34322:SF2">
    <property type="entry name" value="TRANSPOSASE IS200-LIKE DOMAIN-CONTAINING PROTEIN"/>
    <property type="match status" value="1"/>
</dbReference>
<reference evidence="2 3" key="1">
    <citation type="journal article" date="2016" name="Nat. Commun.">
        <title>Thousands of microbial genomes shed light on interconnected biogeochemical processes in an aquifer system.</title>
        <authorList>
            <person name="Anantharaman K."/>
            <person name="Brown C.T."/>
            <person name="Hug L.A."/>
            <person name="Sharon I."/>
            <person name="Castelle C.J."/>
            <person name="Probst A.J."/>
            <person name="Thomas B.C."/>
            <person name="Singh A."/>
            <person name="Wilkins M.J."/>
            <person name="Karaoz U."/>
            <person name="Brodie E.L."/>
            <person name="Williams K.H."/>
            <person name="Hubbard S.S."/>
            <person name="Banfield J.F."/>
        </authorList>
    </citation>
    <scope>NUCLEOTIDE SEQUENCE [LARGE SCALE GENOMIC DNA]</scope>
</reference>
<dbReference type="InterPro" id="IPR002686">
    <property type="entry name" value="Transposase_17"/>
</dbReference>
<evidence type="ECO:0000259" key="1">
    <source>
        <dbReference type="SMART" id="SM01321"/>
    </source>
</evidence>
<dbReference type="Pfam" id="PF01797">
    <property type="entry name" value="Y1_Tnp"/>
    <property type="match status" value="1"/>
</dbReference>
<dbReference type="SMART" id="SM01321">
    <property type="entry name" value="Y1_Tnp"/>
    <property type="match status" value="1"/>
</dbReference>
<dbReference type="Gene3D" id="3.30.70.1290">
    <property type="entry name" value="Transposase IS200-like"/>
    <property type="match status" value="1"/>
</dbReference>
<evidence type="ECO:0000313" key="3">
    <source>
        <dbReference type="Proteomes" id="UP000177169"/>
    </source>
</evidence>
<feature type="domain" description="Transposase IS200-like" evidence="1">
    <location>
        <begin position="11"/>
        <end position="156"/>
    </location>
</feature>
<comment type="caution">
    <text evidence="2">The sequence shown here is derived from an EMBL/GenBank/DDBJ whole genome shotgun (WGS) entry which is preliminary data.</text>
</comment>
<name>A0A1F7Z5B7_9BACT</name>
<dbReference type="InterPro" id="IPR036515">
    <property type="entry name" value="Transposase_17_sf"/>
</dbReference>
<dbReference type="GO" id="GO:0003677">
    <property type="term" value="F:DNA binding"/>
    <property type="evidence" value="ECO:0007669"/>
    <property type="project" value="InterPro"/>
</dbReference>
<dbReference type="AlphaFoldDB" id="A0A1F7Z5B7"/>
<proteinExistence type="predicted"/>
<dbReference type="PANTHER" id="PTHR34322">
    <property type="entry name" value="TRANSPOSASE, Y1_TNP DOMAIN-CONTAINING"/>
    <property type="match status" value="1"/>
</dbReference>